<keyword evidence="1" id="KW-0690">Ribosome biogenesis</keyword>
<sequence length="105" mass="11535">MINVVAFAENGKYTGLKVSGHAGFEEEGKDIVCAAVSVLTLNLANSIEHFCNDEFIVDCSEGFFHLTLQDRSEKSGLLLDSCILGLMDIGEEYSDFININLQEVK</sequence>
<reference evidence="8" key="1">
    <citation type="submission" date="2016-01" db="EMBL/GenBank/DDBJ databases">
        <authorList>
            <person name="Mitreva M."/>
            <person name="Pepin K.H."/>
            <person name="Mihindukulasuriya K.A."/>
            <person name="Fulton R."/>
            <person name="Fronick C."/>
            <person name="O'Laughlin M."/>
            <person name="Miner T."/>
            <person name="Herter B."/>
            <person name="Rosa B.A."/>
            <person name="Cordes M."/>
            <person name="Tomlinson C."/>
            <person name="Wollam A."/>
            <person name="Palsikar V.B."/>
            <person name="Mardis E.R."/>
            <person name="Wilson R.K."/>
        </authorList>
    </citation>
    <scope>NUCLEOTIDE SEQUENCE [LARGE SCALE GENOMIC DNA]</scope>
    <source>
        <strain evidence="8">DNF00896</strain>
    </source>
</reference>
<dbReference type="RefSeq" id="WP_060931222.1">
    <property type="nucleotide sequence ID" value="NZ_KQ959828.1"/>
</dbReference>
<keyword evidence="8" id="KW-1185">Reference proteome</keyword>
<dbReference type="EMBL" id="LSDA01000091">
    <property type="protein sequence ID" value="KXB57384.1"/>
    <property type="molecule type" value="Genomic_DNA"/>
</dbReference>
<gene>
    <name evidence="7" type="ORF">HMPREF1866_01467</name>
</gene>
<keyword evidence="4" id="KW-0788">Thiol protease</keyword>
<organism evidence="7 8">
    <name type="scientific">Lachnoanaerobaculum saburreum</name>
    <dbReference type="NCBI Taxonomy" id="467210"/>
    <lineage>
        <taxon>Bacteria</taxon>
        <taxon>Bacillati</taxon>
        <taxon>Bacillota</taxon>
        <taxon>Clostridia</taxon>
        <taxon>Lachnospirales</taxon>
        <taxon>Lachnospiraceae</taxon>
        <taxon>Lachnoanaerobaculum</taxon>
    </lineage>
</organism>
<comment type="caution">
    <text evidence="7">The sequence shown here is derived from an EMBL/GenBank/DDBJ whole genome shotgun (WGS) entry which is preliminary data.</text>
</comment>
<dbReference type="CDD" id="cd16332">
    <property type="entry name" value="Prp-like"/>
    <property type="match status" value="1"/>
</dbReference>
<dbReference type="GO" id="GO:0008234">
    <property type="term" value="F:cysteine-type peptidase activity"/>
    <property type="evidence" value="ECO:0007669"/>
    <property type="project" value="UniProtKB-KW"/>
</dbReference>
<accession>A0A133ZPL3</accession>
<evidence type="ECO:0000256" key="2">
    <source>
        <dbReference type="ARBA" id="ARBA00022670"/>
    </source>
</evidence>
<dbReference type="GO" id="GO:0006508">
    <property type="term" value="P:proteolysis"/>
    <property type="evidence" value="ECO:0007669"/>
    <property type="project" value="UniProtKB-KW"/>
</dbReference>
<dbReference type="Proteomes" id="UP000070394">
    <property type="component" value="Unassembled WGS sequence"/>
</dbReference>
<dbReference type="PATRIC" id="fig|467210.3.peg.1456"/>
<dbReference type="PANTHER" id="PTHR39178:SF1">
    <property type="entry name" value="RIBOSOMAL-PROCESSING CYSTEINE PROTEASE PRP"/>
    <property type="match status" value="1"/>
</dbReference>
<dbReference type="OrthoDB" id="48998at2"/>
<dbReference type="Gene3D" id="3.30.70.1490">
    <property type="entry name" value="Cysteine protease Prp"/>
    <property type="match status" value="1"/>
</dbReference>
<dbReference type="GO" id="GO:0042254">
    <property type="term" value="P:ribosome biogenesis"/>
    <property type="evidence" value="ECO:0007669"/>
    <property type="project" value="UniProtKB-KW"/>
</dbReference>
<dbReference type="Pfam" id="PF04327">
    <property type="entry name" value="Peptidase_Prp"/>
    <property type="match status" value="1"/>
</dbReference>
<name>A0A133ZPL3_9FIRM</name>
<proteinExistence type="inferred from homology"/>
<protein>
    <recommendedName>
        <fullName evidence="6">Ribosomal processing cysteine protease Prp</fullName>
    </recommendedName>
</protein>
<comment type="similarity">
    <text evidence="5">Belongs to the Prp family.</text>
</comment>
<evidence type="ECO:0000256" key="4">
    <source>
        <dbReference type="ARBA" id="ARBA00022807"/>
    </source>
</evidence>
<evidence type="ECO:0000313" key="8">
    <source>
        <dbReference type="Proteomes" id="UP000070394"/>
    </source>
</evidence>
<evidence type="ECO:0000256" key="1">
    <source>
        <dbReference type="ARBA" id="ARBA00022517"/>
    </source>
</evidence>
<dbReference type="PANTHER" id="PTHR39178">
    <property type="entry name" value="HYPOTHETICAL RIBOSOME-ASSOCIATED PROTEIN"/>
    <property type="match status" value="1"/>
</dbReference>
<evidence type="ECO:0000313" key="7">
    <source>
        <dbReference type="EMBL" id="KXB57384.1"/>
    </source>
</evidence>
<evidence type="ECO:0000256" key="6">
    <source>
        <dbReference type="ARBA" id="ARBA00044538"/>
    </source>
</evidence>
<evidence type="ECO:0000256" key="5">
    <source>
        <dbReference type="ARBA" id="ARBA00044503"/>
    </source>
</evidence>
<dbReference type="InterPro" id="IPR036764">
    <property type="entry name" value="Peptidase_Prp_sf"/>
</dbReference>
<keyword evidence="2" id="KW-0645">Protease</keyword>
<dbReference type="AlphaFoldDB" id="A0A133ZPL3"/>
<evidence type="ECO:0000256" key="3">
    <source>
        <dbReference type="ARBA" id="ARBA00022801"/>
    </source>
</evidence>
<dbReference type="InterPro" id="IPR007422">
    <property type="entry name" value="Peptidase_Prp"/>
</dbReference>
<dbReference type="SUPFAM" id="SSF118010">
    <property type="entry name" value="TM1457-like"/>
    <property type="match status" value="1"/>
</dbReference>
<keyword evidence="3" id="KW-0378">Hydrolase</keyword>
<dbReference type="STRING" id="467210.HMPREF1866_01467"/>